<dbReference type="Proteomes" id="UP000019132">
    <property type="component" value="Unassembled WGS sequence"/>
</dbReference>
<accession>K3W9S6</accession>
<evidence type="ECO:0000313" key="4">
    <source>
        <dbReference type="EnsemblProtists" id="PYU1_T001717"/>
    </source>
</evidence>
<dbReference type="InParanoid" id="K3W9S6"/>
<reference evidence="5" key="1">
    <citation type="journal article" date="2010" name="Genome Biol.">
        <title>Genome sequence of the necrotrophic plant pathogen Pythium ultimum reveals original pathogenicity mechanisms and effector repertoire.</title>
        <authorList>
            <person name="Levesque C.A."/>
            <person name="Brouwer H."/>
            <person name="Cano L."/>
            <person name="Hamilton J.P."/>
            <person name="Holt C."/>
            <person name="Huitema E."/>
            <person name="Raffaele S."/>
            <person name="Robideau G.P."/>
            <person name="Thines M."/>
            <person name="Win J."/>
            <person name="Zerillo M.M."/>
            <person name="Beakes G.W."/>
            <person name="Boore J.L."/>
            <person name="Busam D."/>
            <person name="Dumas B."/>
            <person name="Ferriera S."/>
            <person name="Fuerstenberg S.I."/>
            <person name="Gachon C.M."/>
            <person name="Gaulin E."/>
            <person name="Govers F."/>
            <person name="Grenville-Briggs L."/>
            <person name="Horner N."/>
            <person name="Hostetler J."/>
            <person name="Jiang R.H."/>
            <person name="Johnson J."/>
            <person name="Krajaejun T."/>
            <person name="Lin H."/>
            <person name="Meijer H.J."/>
            <person name="Moore B."/>
            <person name="Morris P."/>
            <person name="Phuntmart V."/>
            <person name="Puiu D."/>
            <person name="Shetty J."/>
            <person name="Stajich J.E."/>
            <person name="Tripathy S."/>
            <person name="Wawra S."/>
            <person name="van West P."/>
            <person name="Whitty B.R."/>
            <person name="Coutinho P.M."/>
            <person name="Henrissat B."/>
            <person name="Martin F."/>
            <person name="Thomas P.D."/>
            <person name="Tyler B.M."/>
            <person name="De Vries R.P."/>
            <person name="Kamoun S."/>
            <person name="Yandell M."/>
            <person name="Tisserat N."/>
            <person name="Buell C.R."/>
        </authorList>
    </citation>
    <scope>NUCLEOTIDE SEQUENCE</scope>
    <source>
        <strain evidence="5">DAOM:BR144</strain>
    </source>
</reference>
<evidence type="ECO:0000313" key="5">
    <source>
        <dbReference type="Proteomes" id="UP000019132"/>
    </source>
</evidence>
<keyword evidence="2" id="KW-0802">TPR repeat</keyword>
<evidence type="ECO:0000256" key="2">
    <source>
        <dbReference type="ARBA" id="ARBA00022803"/>
    </source>
</evidence>
<sequence>MERHETQGTFTVELQRVTWTLSASAVDGDGATDESTPLWAAVAVVHKNGQLLDNVWFAGDDDNTLTKCFHLPPQHAVDSARGDSGEIDDETAVQLQYQQYSKALPLTKDTLETLLGAQVQISVYRGASRSSATDELLGEQQLSLINAIMSHSFQVKVRIPTRAIVHELAIDVCIQFDVDLADFASGCRVLRVHSFALANVPEEWTLPCASDDEAMQICAAPERNLATYDLEIRLPDLTSSEPTMPTESFVLSGGKLQYEPSGAATVAPSPPTENEDTSEFIHVEKHIGATLRRTYVEGAAKIPEVLTANVRIHLSDLVCPGIARMLARVKVNKVIPVAKESIEQDLAAAVSNDEKKKIQAALADYESIVQQAASTSNALRISGTYVESIIEVLSSPLVLQPPSTPLSPSLSIEEMIPQRDLVEEHEQRTDPIADLRTEIRRLVITLLHEYEDLFHGTKNATIDHGSVNSQNNNARDDKKQKLIFKLNTQGVYHNFKETLKKRIIPVIRDRFAQSKLISDNDPDGLDEENGTSSSKTQESKANEKKKEYFGHIYTLVMEEVHTVLHEAIYNDLDALEKTSASMQGKPYEKEMAAMLDALKLKAMENEVNGDAEKSEMIHLNRIAYTEEHALLSRNDDHIQHHQTHHQSAAHPSPYALESVWYDYARFSLIQGDVEKAGTSFRQCLSLNAHSLPALIGYTALLCELRDFVHVEHFGKNTVTLALTAYSASTFTGVTKTIWTDVVLAHALLAFYFVQSGKDPTGNLALFELLKAQHILQHDGGDTYKNACLASVWIFLAEYTNELKLHGMTQLGLELADSFRKPRDVLSAQERVVKRVIEAESRLVAGDSDRAIKLLRDALEIEPSHPFAWLILGKAYLQQKENQTETAIECLQRALENHILLRTNELRLRLYVHLGIVLLQASQFVLAETVFLQACDEFRVASNWLGVGIASLRMEKWESAHMAFAEANRLDVSNPDVWGYLALFALTSSPKITARQEKEAKRFVQQALRYNLSNPVLLRELSNGFVAIDRLEDAEKLLRRSLVCQDSSLTRKTLADVLAAQNCAEDALRQYKHTLDASDDVRERCGLLEECAKLLTTLGRPDEANEYRKMANQFQIETNANNGADPN</sequence>
<feature type="compositionally biased region" description="Acidic residues" evidence="3">
    <location>
        <begin position="520"/>
        <end position="529"/>
    </location>
</feature>
<dbReference type="EMBL" id="GL376634">
    <property type="status" value="NOT_ANNOTATED_CDS"/>
    <property type="molecule type" value="Genomic_DNA"/>
</dbReference>
<dbReference type="GO" id="GO:0003341">
    <property type="term" value="P:cilium movement"/>
    <property type="evidence" value="ECO:0007669"/>
    <property type="project" value="TreeGrafter"/>
</dbReference>
<dbReference type="PANTHER" id="PTHR44314">
    <property type="entry name" value="CILIA- AND FLAGELLA-ASSOCIATED PROTEIN 70"/>
    <property type="match status" value="1"/>
</dbReference>
<dbReference type="STRING" id="431595.K3W9S6"/>
<dbReference type="InterPro" id="IPR052628">
    <property type="entry name" value="CFAP70"/>
</dbReference>
<evidence type="ECO:0000256" key="1">
    <source>
        <dbReference type="ARBA" id="ARBA00022737"/>
    </source>
</evidence>
<dbReference type="GO" id="GO:0060271">
    <property type="term" value="P:cilium assembly"/>
    <property type="evidence" value="ECO:0007669"/>
    <property type="project" value="TreeGrafter"/>
</dbReference>
<dbReference type="OMA" id="AAQNCAE"/>
<evidence type="ECO:0000256" key="3">
    <source>
        <dbReference type="SAM" id="MobiDB-lite"/>
    </source>
</evidence>
<organism evidence="4 5">
    <name type="scientific">Globisporangium ultimum (strain ATCC 200006 / CBS 805.95 / DAOM BR144)</name>
    <name type="common">Pythium ultimum</name>
    <dbReference type="NCBI Taxonomy" id="431595"/>
    <lineage>
        <taxon>Eukaryota</taxon>
        <taxon>Sar</taxon>
        <taxon>Stramenopiles</taxon>
        <taxon>Oomycota</taxon>
        <taxon>Peronosporomycetes</taxon>
        <taxon>Pythiales</taxon>
        <taxon>Pythiaceae</taxon>
        <taxon>Globisporangium</taxon>
    </lineage>
</organism>
<dbReference type="PANTHER" id="PTHR44314:SF1">
    <property type="entry name" value="CILIA- AND FLAGELLA-ASSOCIATED PROTEIN 70"/>
    <property type="match status" value="1"/>
</dbReference>
<dbReference type="AlphaFoldDB" id="K3W9S6"/>
<dbReference type="VEuPathDB" id="FungiDB:PYU1_G001716"/>
<dbReference type="GO" id="GO:0031514">
    <property type="term" value="C:motile cilium"/>
    <property type="evidence" value="ECO:0007669"/>
    <property type="project" value="TreeGrafter"/>
</dbReference>
<dbReference type="eggNOG" id="ENOG502QSJ2">
    <property type="taxonomic scope" value="Eukaryota"/>
</dbReference>
<dbReference type="Pfam" id="PF13432">
    <property type="entry name" value="TPR_16"/>
    <property type="match status" value="1"/>
</dbReference>
<keyword evidence="5" id="KW-1185">Reference proteome</keyword>
<proteinExistence type="predicted"/>
<dbReference type="HOGENOM" id="CLU_278560_0_0_1"/>
<keyword evidence="1" id="KW-0677">Repeat</keyword>
<feature type="region of interest" description="Disordered" evidence="3">
    <location>
        <begin position="517"/>
        <end position="543"/>
    </location>
</feature>
<dbReference type="Gene3D" id="1.25.40.10">
    <property type="entry name" value="Tetratricopeptide repeat domain"/>
    <property type="match status" value="1"/>
</dbReference>
<protein>
    <submittedName>
        <fullName evidence="4">Uncharacterized protein</fullName>
    </submittedName>
</protein>
<dbReference type="EnsemblProtists" id="PYU1_T001717">
    <property type="protein sequence ID" value="PYU1_T001717"/>
    <property type="gene ID" value="PYU1_G001716"/>
</dbReference>
<dbReference type="InterPro" id="IPR011990">
    <property type="entry name" value="TPR-like_helical_dom_sf"/>
</dbReference>
<reference evidence="5" key="2">
    <citation type="submission" date="2010-04" db="EMBL/GenBank/DDBJ databases">
        <authorList>
            <person name="Buell R."/>
            <person name="Hamilton J."/>
            <person name="Hostetler J."/>
        </authorList>
    </citation>
    <scope>NUCLEOTIDE SEQUENCE [LARGE SCALE GENOMIC DNA]</scope>
    <source>
        <strain evidence="5">DAOM:BR144</strain>
    </source>
</reference>
<dbReference type="GO" id="GO:0070062">
    <property type="term" value="C:extracellular exosome"/>
    <property type="evidence" value="ECO:0007669"/>
    <property type="project" value="TreeGrafter"/>
</dbReference>
<name>K3W9S6_GLOUD</name>
<dbReference type="SUPFAM" id="SSF48452">
    <property type="entry name" value="TPR-like"/>
    <property type="match status" value="2"/>
</dbReference>
<reference evidence="4" key="3">
    <citation type="submission" date="2015-02" db="UniProtKB">
        <authorList>
            <consortium name="EnsemblProtists"/>
        </authorList>
    </citation>
    <scope>IDENTIFICATION</scope>
    <source>
        <strain evidence="4">DAOM BR144</strain>
    </source>
</reference>